<comment type="caution">
    <text evidence="6">The sequence shown here is derived from an EMBL/GenBank/DDBJ whole genome shotgun (WGS) entry which is preliminary data.</text>
</comment>
<dbReference type="OrthoDB" id="9804152at2"/>
<evidence type="ECO:0000256" key="3">
    <source>
        <dbReference type="ARBA" id="ARBA00022692"/>
    </source>
</evidence>
<keyword evidence="5" id="KW-0472">Membrane</keyword>
<dbReference type="EMBL" id="QBKT01000012">
    <property type="protein sequence ID" value="PTX58758.1"/>
    <property type="molecule type" value="Genomic_DNA"/>
</dbReference>
<dbReference type="SUPFAM" id="SSF140478">
    <property type="entry name" value="LemA-like"/>
    <property type="match status" value="1"/>
</dbReference>
<dbReference type="InterPro" id="IPR023353">
    <property type="entry name" value="LemA-like_dom_sf"/>
</dbReference>
<evidence type="ECO:0000256" key="5">
    <source>
        <dbReference type="ARBA" id="ARBA00023136"/>
    </source>
</evidence>
<evidence type="ECO:0000256" key="1">
    <source>
        <dbReference type="ARBA" id="ARBA00004167"/>
    </source>
</evidence>
<keyword evidence="7" id="KW-1185">Reference proteome</keyword>
<dbReference type="Proteomes" id="UP000244090">
    <property type="component" value="Unassembled WGS sequence"/>
</dbReference>
<evidence type="ECO:0000313" key="6">
    <source>
        <dbReference type="EMBL" id="PTX58758.1"/>
    </source>
</evidence>
<dbReference type="PANTHER" id="PTHR34478">
    <property type="entry name" value="PROTEIN LEMA"/>
    <property type="match status" value="1"/>
</dbReference>
<evidence type="ECO:0000256" key="2">
    <source>
        <dbReference type="ARBA" id="ARBA00008854"/>
    </source>
</evidence>
<evidence type="ECO:0000313" key="7">
    <source>
        <dbReference type="Proteomes" id="UP000244090"/>
    </source>
</evidence>
<keyword evidence="4" id="KW-1133">Transmembrane helix</keyword>
<sequence length="199" mass="22485">MSKKSIIILVVLAVIAIFVYTRYNGTIVLRENAKTAWSNVEAEYQRKSNLIGNLVKTVRGAADFERTTLQNVIEARAKATQTQINVDDLTPENLAKFQEAQSGLSSALSRLLVTVERYPDLKSNENFLKLQDELASTENSVRTAIKRFNEEVKDYNISIKTFPNNLFAGFFGFTEMAQFKADEGAKDYEIKDDDFDFSS</sequence>
<dbReference type="GO" id="GO:0016020">
    <property type="term" value="C:membrane"/>
    <property type="evidence" value="ECO:0007669"/>
    <property type="project" value="UniProtKB-SubCell"/>
</dbReference>
<evidence type="ECO:0000256" key="4">
    <source>
        <dbReference type="ARBA" id="ARBA00022989"/>
    </source>
</evidence>
<protein>
    <submittedName>
        <fullName evidence="6">LemA protein</fullName>
    </submittedName>
</protein>
<gene>
    <name evidence="6" type="ORF">C8N46_11266</name>
</gene>
<dbReference type="Gene3D" id="1.20.1440.20">
    <property type="entry name" value="LemA-like domain"/>
    <property type="match status" value="1"/>
</dbReference>
<comment type="subcellular location">
    <subcellularLocation>
        <location evidence="1">Membrane</location>
        <topology evidence="1">Single-pass membrane protein</topology>
    </subcellularLocation>
</comment>
<reference evidence="6 7" key="1">
    <citation type="submission" date="2018-04" db="EMBL/GenBank/DDBJ databases">
        <title>Genomic Encyclopedia of Archaeal and Bacterial Type Strains, Phase II (KMG-II): from individual species to whole genera.</title>
        <authorList>
            <person name="Goeker M."/>
        </authorList>
    </citation>
    <scope>NUCLEOTIDE SEQUENCE [LARGE SCALE GENOMIC DNA]</scope>
    <source>
        <strain evidence="6 7">DSM 25731</strain>
    </source>
</reference>
<dbReference type="InterPro" id="IPR007156">
    <property type="entry name" value="MamQ_LemA"/>
</dbReference>
<name>A0A2T6BRR9_9FLAO</name>
<dbReference type="RefSeq" id="WP_108116631.1">
    <property type="nucleotide sequence ID" value="NZ_QBKT01000012.1"/>
</dbReference>
<keyword evidence="3" id="KW-0812">Transmembrane</keyword>
<accession>A0A2T6BRR9</accession>
<organism evidence="6 7">
    <name type="scientific">Kordia periserrulae</name>
    <dbReference type="NCBI Taxonomy" id="701523"/>
    <lineage>
        <taxon>Bacteria</taxon>
        <taxon>Pseudomonadati</taxon>
        <taxon>Bacteroidota</taxon>
        <taxon>Flavobacteriia</taxon>
        <taxon>Flavobacteriales</taxon>
        <taxon>Flavobacteriaceae</taxon>
        <taxon>Kordia</taxon>
    </lineage>
</organism>
<proteinExistence type="inferred from homology"/>
<dbReference type="PANTHER" id="PTHR34478:SF2">
    <property type="entry name" value="MEMBRANE PROTEIN"/>
    <property type="match status" value="1"/>
</dbReference>
<dbReference type="Pfam" id="PF04011">
    <property type="entry name" value="LemA"/>
    <property type="match status" value="1"/>
</dbReference>
<comment type="similarity">
    <text evidence="2">Belongs to the LemA family.</text>
</comment>
<dbReference type="AlphaFoldDB" id="A0A2T6BRR9"/>